<name>A0ABD1TIX5_9LAMI</name>
<dbReference type="SUPFAM" id="SSF48371">
    <property type="entry name" value="ARM repeat"/>
    <property type="match status" value="1"/>
</dbReference>
<gene>
    <name evidence="1" type="ORF">Adt_18219</name>
</gene>
<comment type="caution">
    <text evidence="1">The sequence shown here is derived from an EMBL/GenBank/DDBJ whole genome shotgun (WGS) entry which is preliminary data.</text>
</comment>
<organism evidence="1 2">
    <name type="scientific">Abeliophyllum distichum</name>
    <dbReference type="NCBI Taxonomy" id="126358"/>
    <lineage>
        <taxon>Eukaryota</taxon>
        <taxon>Viridiplantae</taxon>
        <taxon>Streptophyta</taxon>
        <taxon>Embryophyta</taxon>
        <taxon>Tracheophyta</taxon>
        <taxon>Spermatophyta</taxon>
        <taxon>Magnoliopsida</taxon>
        <taxon>eudicotyledons</taxon>
        <taxon>Gunneridae</taxon>
        <taxon>Pentapetalae</taxon>
        <taxon>asterids</taxon>
        <taxon>lamiids</taxon>
        <taxon>Lamiales</taxon>
        <taxon>Oleaceae</taxon>
        <taxon>Forsythieae</taxon>
        <taxon>Abeliophyllum</taxon>
    </lineage>
</organism>
<reference evidence="2" key="1">
    <citation type="submission" date="2024-07" db="EMBL/GenBank/DDBJ databases">
        <title>Two chromosome-level genome assemblies of Korean endemic species Abeliophyllum distichum and Forsythia ovata (Oleaceae).</title>
        <authorList>
            <person name="Jang H."/>
        </authorList>
    </citation>
    <scope>NUCLEOTIDE SEQUENCE [LARGE SCALE GENOMIC DNA]</scope>
</reference>
<proteinExistence type="predicted"/>
<evidence type="ECO:0000313" key="2">
    <source>
        <dbReference type="Proteomes" id="UP001604336"/>
    </source>
</evidence>
<accession>A0ABD1TIX5</accession>
<evidence type="ECO:0000313" key="1">
    <source>
        <dbReference type="EMBL" id="KAL2512619.1"/>
    </source>
</evidence>
<sequence>MGFCLMSRDNSRIRLSGRELINGVAETPPVLFCRAASELNRRNFYSSSSSEESVIANATPRLPFTTRPYCFSASSSPSTSSEFIVSDEVSSNNSATSEDENFANKMKSSDIFEQEQAVILLRKITRTNEEARVSLCTERLLFALKQLLISRYTALQINAAATLVKNTNLNKIKLFRTYLYFCKN</sequence>
<dbReference type="InterPro" id="IPR016024">
    <property type="entry name" value="ARM-type_fold"/>
</dbReference>
<dbReference type="AlphaFoldDB" id="A0ABD1TIX5"/>
<protein>
    <submittedName>
        <fullName evidence="1">U-box domain-containing protein 38</fullName>
    </submittedName>
</protein>
<dbReference type="EMBL" id="JBFOLK010000005">
    <property type="protein sequence ID" value="KAL2512619.1"/>
    <property type="molecule type" value="Genomic_DNA"/>
</dbReference>
<dbReference type="Proteomes" id="UP001604336">
    <property type="component" value="Unassembled WGS sequence"/>
</dbReference>
<keyword evidence="2" id="KW-1185">Reference proteome</keyword>